<feature type="compositionally biased region" description="Basic and acidic residues" evidence="6">
    <location>
        <begin position="234"/>
        <end position="264"/>
    </location>
</feature>
<dbReference type="AlphaFoldDB" id="A0A7N4V7P9"/>
<protein>
    <recommendedName>
        <fullName evidence="8">TLC domain-containing protein</fullName>
    </recommendedName>
</protein>
<organism evidence="9 10">
    <name type="scientific">Sarcophilus harrisii</name>
    <name type="common">Tasmanian devil</name>
    <name type="synonym">Sarcophilus laniarius</name>
    <dbReference type="NCBI Taxonomy" id="9305"/>
    <lineage>
        <taxon>Eukaryota</taxon>
        <taxon>Metazoa</taxon>
        <taxon>Chordata</taxon>
        <taxon>Craniata</taxon>
        <taxon>Vertebrata</taxon>
        <taxon>Euteleostomi</taxon>
        <taxon>Mammalia</taxon>
        <taxon>Metatheria</taxon>
        <taxon>Dasyuromorphia</taxon>
        <taxon>Dasyuridae</taxon>
        <taxon>Sarcophilus</taxon>
    </lineage>
</organism>
<feature type="region of interest" description="Disordered" evidence="6">
    <location>
        <begin position="231"/>
        <end position="264"/>
    </location>
</feature>
<evidence type="ECO:0000259" key="8">
    <source>
        <dbReference type="PROSITE" id="PS50922"/>
    </source>
</evidence>
<feature type="domain" description="TLC" evidence="8">
    <location>
        <begin position="35"/>
        <end position="217"/>
    </location>
</feature>
<evidence type="ECO:0000256" key="6">
    <source>
        <dbReference type="SAM" id="MobiDB-lite"/>
    </source>
</evidence>
<evidence type="ECO:0000313" key="9">
    <source>
        <dbReference type="Ensembl" id="ENSSHAP00000045534.1"/>
    </source>
</evidence>
<dbReference type="Proteomes" id="UP000007648">
    <property type="component" value="Unassembled WGS sequence"/>
</dbReference>
<dbReference type="PROSITE" id="PS50922">
    <property type="entry name" value="TLC"/>
    <property type="match status" value="1"/>
</dbReference>
<reference evidence="9" key="2">
    <citation type="submission" date="2025-08" db="UniProtKB">
        <authorList>
            <consortium name="Ensembl"/>
        </authorList>
    </citation>
    <scope>IDENTIFICATION</scope>
</reference>
<dbReference type="GO" id="GO:0071709">
    <property type="term" value="P:membrane assembly"/>
    <property type="evidence" value="ECO:0007669"/>
    <property type="project" value="TreeGrafter"/>
</dbReference>
<feature type="transmembrane region" description="Helical" evidence="7">
    <location>
        <begin position="112"/>
        <end position="139"/>
    </location>
</feature>
<proteinExistence type="predicted"/>
<dbReference type="SMART" id="SM00724">
    <property type="entry name" value="TLC"/>
    <property type="match status" value="1"/>
</dbReference>
<feature type="transmembrane region" description="Helical" evidence="7">
    <location>
        <begin position="151"/>
        <end position="180"/>
    </location>
</feature>
<keyword evidence="2 5" id="KW-0812">Transmembrane</keyword>
<evidence type="ECO:0000256" key="5">
    <source>
        <dbReference type="PROSITE-ProRule" id="PRU00205"/>
    </source>
</evidence>
<dbReference type="PANTHER" id="PTHR13439">
    <property type="entry name" value="CT120 PROTEIN"/>
    <property type="match status" value="1"/>
</dbReference>
<keyword evidence="10" id="KW-1185">Reference proteome</keyword>
<keyword evidence="4 5" id="KW-0472">Membrane</keyword>
<dbReference type="Ensembl" id="ENSSHAT00000033772.1">
    <property type="protein sequence ID" value="ENSSHAP00000045534.1"/>
    <property type="gene ID" value="ENSSHAG00000030218.1"/>
</dbReference>
<dbReference type="Pfam" id="PF03798">
    <property type="entry name" value="TRAM_LAG1_CLN8"/>
    <property type="match status" value="1"/>
</dbReference>
<dbReference type="InterPro" id="IPR006634">
    <property type="entry name" value="TLC-dom"/>
</dbReference>
<evidence type="ECO:0000256" key="1">
    <source>
        <dbReference type="ARBA" id="ARBA00004141"/>
    </source>
</evidence>
<evidence type="ECO:0000256" key="3">
    <source>
        <dbReference type="ARBA" id="ARBA00022989"/>
    </source>
</evidence>
<evidence type="ECO:0000256" key="4">
    <source>
        <dbReference type="ARBA" id="ARBA00023136"/>
    </source>
</evidence>
<dbReference type="GeneTree" id="ENSGT00940000165249"/>
<feature type="transmembrane region" description="Helical" evidence="7">
    <location>
        <begin position="200"/>
        <end position="220"/>
    </location>
</feature>
<reference evidence="9" key="3">
    <citation type="submission" date="2025-09" db="UniProtKB">
        <authorList>
            <consortium name="Ensembl"/>
        </authorList>
    </citation>
    <scope>IDENTIFICATION</scope>
</reference>
<dbReference type="GO" id="GO:0007009">
    <property type="term" value="P:plasma membrane organization"/>
    <property type="evidence" value="ECO:0007669"/>
    <property type="project" value="TreeGrafter"/>
</dbReference>
<accession>A0A7N4V7P9</accession>
<evidence type="ECO:0000256" key="2">
    <source>
        <dbReference type="ARBA" id="ARBA00022692"/>
    </source>
</evidence>
<evidence type="ECO:0000256" key="7">
    <source>
        <dbReference type="SAM" id="Phobius"/>
    </source>
</evidence>
<evidence type="ECO:0000313" key="10">
    <source>
        <dbReference type="Proteomes" id="UP000007648"/>
    </source>
</evidence>
<dbReference type="GO" id="GO:0005886">
    <property type="term" value="C:plasma membrane"/>
    <property type="evidence" value="ECO:0007669"/>
    <property type="project" value="TreeGrafter"/>
</dbReference>
<dbReference type="PANTHER" id="PTHR13439:SF2">
    <property type="entry name" value="TLC DOMAIN-CONTAINING PROTEIN 2"/>
    <property type="match status" value="1"/>
</dbReference>
<dbReference type="GO" id="GO:0097035">
    <property type="term" value="P:regulation of membrane lipid distribution"/>
    <property type="evidence" value="ECO:0007669"/>
    <property type="project" value="TreeGrafter"/>
</dbReference>
<gene>
    <name evidence="9" type="primary">TLCD2</name>
</gene>
<sequence>MAPAGFTVAAASFALFRGLHRGLRLAPAPRLADPQDRWMWRNICASLVHSLLSGAGALLWMSQYSHLVSDFARGCPPGTAALVSLSVGYFLADAVDLLWNQPLGPSWHLLCHHALAVGCLSVAVMPGSCLSISVVPLLLEVNSACLHLRKLLLLAGLRSSLLCCLVSWATLATLLVFRLLPLGWTSLQLLRHHPRFPLPFTVLWGVGLLAITIMSMKLLIDLLISGPWARASPTKKETRSTGGRGREDYARPPHREDTSSKRQD</sequence>
<feature type="transmembrane region" description="Helical" evidence="7">
    <location>
        <begin position="38"/>
        <end position="59"/>
    </location>
</feature>
<reference evidence="9 10" key="1">
    <citation type="journal article" date="2011" name="Proc. Natl. Acad. Sci. U.S.A.">
        <title>Genetic diversity and population structure of the endangered marsupial Sarcophilus harrisii (Tasmanian devil).</title>
        <authorList>
            <person name="Miller W."/>
            <person name="Hayes V.M."/>
            <person name="Ratan A."/>
            <person name="Petersen D.C."/>
            <person name="Wittekindt N.E."/>
            <person name="Miller J."/>
            <person name="Walenz B."/>
            <person name="Knight J."/>
            <person name="Qi J."/>
            <person name="Zhao F."/>
            <person name="Wang Q."/>
            <person name="Bedoya-Reina O.C."/>
            <person name="Katiyar N."/>
            <person name="Tomsho L.P."/>
            <person name="Kasson L.M."/>
            <person name="Hardie R.A."/>
            <person name="Woodbridge P."/>
            <person name="Tindall E.A."/>
            <person name="Bertelsen M.F."/>
            <person name="Dixon D."/>
            <person name="Pyecroft S."/>
            <person name="Helgen K.M."/>
            <person name="Lesk A.M."/>
            <person name="Pringle T.H."/>
            <person name="Patterson N."/>
            <person name="Zhang Y."/>
            <person name="Kreiss A."/>
            <person name="Woods G.M."/>
            <person name="Jones M.E."/>
            <person name="Schuster S.C."/>
        </authorList>
    </citation>
    <scope>NUCLEOTIDE SEQUENCE [LARGE SCALE GENOMIC DNA]</scope>
</reference>
<dbReference type="GO" id="GO:0055091">
    <property type="term" value="P:phospholipid homeostasis"/>
    <property type="evidence" value="ECO:0007669"/>
    <property type="project" value="TreeGrafter"/>
</dbReference>
<keyword evidence="3 7" id="KW-1133">Transmembrane helix</keyword>
<dbReference type="InterPro" id="IPR050846">
    <property type="entry name" value="TLCD"/>
</dbReference>
<name>A0A7N4V7P9_SARHA</name>
<comment type="subcellular location">
    <subcellularLocation>
        <location evidence="1">Membrane</location>
        <topology evidence="1">Multi-pass membrane protein</topology>
    </subcellularLocation>
</comment>